<feature type="domain" description="FeoB-type G" evidence="17">
    <location>
        <begin position="4"/>
        <end position="170"/>
    </location>
</feature>
<dbReference type="Gene3D" id="1.10.287.1770">
    <property type="match status" value="1"/>
</dbReference>
<feature type="transmembrane region" description="Helical" evidence="16">
    <location>
        <begin position="456"/>
        <end position="475"/>
    </location>
</feature>
<feature type="binding site" evidence="14">
    <location>
        <begin position="121"/>
        <end position="124"/>
    </location>
    <ligand>
        <name>GTP</name>
        <dbReference type="ChEBI" id="CHEBI:37565"/>
        <label>1</label>
    </ligand>
</feature>
<evidence type="ECO:0000256" key="6">
    <source>
        <dbReference type="ARBA" id="ARBA00022692"/>
    </source>
</evidence>
<feature type="binding site" evidence="15">
    <location>
        <position position="25"/>
    </location>
    <ligand>
        <name>Mg(2+)</name>
        <dbReference type="ChEBI" id="CHEBI:18420"/>
        <label>2</label>
    </ligand>
</feature>
<feature type="transmembrane region" description="Helical" evidence="16">
    <location>
        <begin position="705"/>
        <end position="725"/>
    </location>
</feature>
<evidence type="ECO:0000256" key="12">
    <source>
        <dbReference type="ARBA" id="ARBA00023136"/>
    </source>
</evidence>
<feature type="transmembrane region" description="Helical" evidence="16">
    <location>
        <begin position="315"/>
        <end position="337"/>
    </location>
</feature>
<keyword evidence="12 16" id="KW-0472">Membrane</keyword>
<evidence type="ECO:0000256" key="2">
    <source>
        <dbReference type="ARBA" id="ARBA00022448"/>
    </source>
</evidence>
<keyword evidence="15" id="KW-0479">Metal-binding</keyword>
<evidence type="ECO:0000256" key="8">
    <source>
        <dbReference type="ARBA" id="ARBA00022989"/>
    </source>
</evidence>
<dbReference type="Pfam" id="PF02421">
    <property type="entry name" value="FeoB_N"/>
    <property type="match status" value="1"/>
</dbReference>
<feature type="transmembrane region" description="Helical" evidence="16">
    <location>
        <begin position="349"/>
        <end position="369"/>
    </location>
</feature>
<sequence length="771" mass="82845">MTMNHRVALVGNPNCGKTTLFNALTGSRQQVGNWPGVTVEKKSGEYVFEGKRFEVVDLPGTYSLDVLDAEVSLDEKVARDYIQSKEAELVINVVDAANLERNLYLTSQLVEMQAPLLVVLNMVDVAETKGMKLDPEALSRSLGCPVVPMVASEGQGVGELKAAIERAVAAPGASTALLEYDAAVEQAIAALLPQLERHGAGSSSSRWLAVRLLEGDDLARRLAGAELQAQAAALGQELGEDLDILVADARYGLAHRIASQVVTVSGRVNRDLTDRIDHVVLNRFFGIPIFLLMMYLMFMFTINIGGAFIDFFDQLGQVLVVDGFSSLLVGLGAPAWLELLLAQGIGSGIQTVATFIPVIGFLFLFLSVLEDSGYMARAAFVMDRFMHWVGLPGKSFVPLIVGFGCTVPAIMATRTLEHRRDRLMTIAMAPFMSCGARLPVYVLFAAAFFAEYAQNLVFGLYLIGVAVAVLTGLMLKNTLLRGEASPFIMELPPYHLPTVKGVLIHTWDRLKRFIFRAGRVIVPMVLVLNVLNALGTDGSYHNEGSDKSVLAAIGRSMAPVFSPFGLNEENWPATVGIFTGILAKEAVVGTLNTTYASLAVDEAGAAGDEEEPSLAEGIAAAFATIPANLADAFGHWANPLGVEVGDLSDQQAVAEEQEVSAGIFGAMASRFDGTVGAFAYLLFILLYMPCTAATAAVYQESGVRWTLFVGLWSTGLAYGMATLFYQVATWARHPLSSLTWVVVILASLALLVYILRRAGQRAVTDDLAAVS</sequence>
<dbReference type="InterPro" id="IPR003373">
    <property type="entry name" value="Fe2_transport_prot-B"/>
</dbReference>
<feature type="transmembrane region" description="Helical" evidence="16">
    <location>
        <begin position="423"/>
        <end position="450"/>
    </location>
</feature>
<gene>
    <name evidence="18" type="ORF">FHR87_002085</name>
</gene>
<protein>
    <recommendedName>
        <fullName evidence="13 16">Ferrous iron transport protein B</fullName>
    </recommendedName>
</protein>
<keyword evidence="11 14" id="KW-0342">GTP-binding</keyword>
<evidence type="ECO:0000313" key="19">
    <source>
        <dbReference type="Proteomes" id="UP000549250"/>
    </source>
</evidence>
<keyword evidence="5" id="KW-0997">Cell inner membrane</keyword>
<dbReference type="SUPFAM" id="SSF52540">
    <property type="entry name" value="P-loop containing nucleoside triphosphate hydrolases"/>
    <property type="match status" value="1"/>
</dbReference>
<dbReference type="CDD" id="cd01879">
    <property type="entry name" value="FeoB"/>
    <property type="match status" value="1"/>
</dbReference>
<evidence type="ECO:0000256" key="14">
    <source>
        <dbReference type="PIRSR" id="PIRSR603373-1"/>
    </source>
</evidence>
<dbReference type="Gene3D" id="3.40.50.300">
    <property type="entry name" value="P-loop containing nucleotide triphosphate hydrolases"/>
    <property type="match status" value="1"/>
</dbReference>
<dbReference type="PANTHER" id="PTHR43185:SF1">
    <property type="entry name" value="FE(2+) TRANSPORTER FEOB"/>
    <property type="match status" value="1"/>
</dbReference>
<dbReference type="InterPro" id="IPR005225">
    <property type="entry name" value="Small_GTP-bd"/>
</dbReference>
<dbReference type="Proteomes" id="UP000549250">
    <property type="component" value="Unassembled WGS sequence"/>
</dbReference>
<evidence type="ECO:0000256" key="5">
    <source>
        <dbReference type="ARBA" id="ARBA00022519"/>
    </source>
</evidence>
<dbReference type="GO" id="GO:0046872">
    <property type="term" value="F:metal ion binding"/>
    <property type="evidence" value="ECO:0007669"/>
    <property type="project" value="UniProtKB-KW"/>
</dbReference>
<dbReference type="EMBL" id="JACHXI010000009">
    <property type="protein sequence ID" value="MBB3103688.1"/>
    <property type="molecule type" value="Genomic_DNA"/>
</dbReference>
<keyword evidence="10" id="KW-0406">Ion transport</keyword>
<evidence type="ECO:0000256" key="13">
    <source>
        <dbReference type="NCBIfam" id="TIGR00437"/>
    </source>
</evidence>
<feature type="binding site" evidence="14">
    <location>
        <begin position="36"/>
        <end position="40"/>
    </location>
    <ligand>
        <name>GTP</name>
        <dbReference type="ChEBI" id="CHEBI:37565"/>
        <label>1</label>
    </ligand>
</feature>
<evidence type="ECO:0000259" key="17">
    <source>
        <dbReference type="PROSITE" id="PS51711"/>
    </source>
</evidence>
<reference evidence="18 19" key="1">
    <citation type="submission" date="2020-08" db="EMBL/GenBank/DDBJ databases">
        <title>Genomic Encyclopedia of Type Strains, Phase III (KMG-III): the genomes of soil and plant-associated and newly described type strains.</title>
        <authorList>
            <person name="Whitman W."/>
        </authorList>
    </citation>
    <scope>NUCLEOTIDE SEQUENCE [LARGE SCALE GENOMIC DNA]</scope>
    <source>
        <strain evidence="18 19">CECT 4462</strain>
    </source>
</reference>
<proteinExistence type="inferred from homology"/>
<feature type="transmembrane region" description="Helical" evidence="16">
    <location>
        <begin position="284"/>
        <end position="309"/>
    </location>
</feature>
<dbReference type="NCBIfam" id="TIGR00437">
    <property type="entry name" value="feoB"/>
    <property type="match status" value="1"/>
</dbReference>
<comment type="similarity">
    <text evidence="16">Belongs to the TRAFAC class TrmE-Era-EngA-EngB-Septin-like GTPase superfamily. FeoB GTPase (TC 9.A.8) family.</text>
</comment>
<dbReference type="GO" id="GO:0005886">
    <property type="term" value="C:plasma membrane"/>
    <property type="evidence" value="ECO:0007669"/>
    <property type="project" value="UniProtKB-SubCell"/>
</dbReference>
<evidence type="ECO:0000256" key="15">
    <source>
        <dbReference type="PIRSR" id="PIRSR603373-2"/>
    </source>
</evidence>
<keyword evidence="7 14" id="KW-0547">Nucleotide-binding</keyword>
<keyword evidence="9 16" id="KW-0408">Iron</keyword>
<comment type="function">
    <text evidence="16">Probable transporter of a GTP-driven Fe(2+) uptake system.</text>
</comment>
<evidence type="ECO:0000256" key="11">
    <source>
        <dbReference type="ARBA" id="ARBA00023134"/>
    </source>
</evidence>
<organism evidence="18 19">
    <name type="scientific">Azomonas macrocytogenes</name>
    <name type="common">Azotobacter macrocytogenes</name>
    <dbReference type="NCBI Taxonomy" id="69962"/>
    <lineage>
        <taxon>Bacteria</taxon>
        <taxon>Pseudomonadati</taxon>
        <taxon>Pseudomonadota</taxon>
        <taxon>Gammaproteobacteria</taxon>
        <taxon>Pseudomonadales</taxon>
        <taxon>Pseudomonadaceae</taxon>
        <taxon>Azomonas</taxon>
    </lineage>
</organism>
<evidence type="ECO:0000256" key="4">
    <source>
        <dbReference type="ARBA" id="ARBA00022496"/>
    </source>
</evidence>
<dbReference type="PANTHER" id="PTHR43185">
    <property type="entry name" value="FERROUS IRON TRANSPORT PROTEIN B"/>
    <property type="match status" value="1"/>
</dbReference>
<dbReference type="InterPro" id="IPR006073">
    <property type="entry name" value="GTP-bd"/>
</dbReference>
<evidence type="ECO:0000256" key="7">
    <source>
        <dbReference type="ARBA" id="ARBA00022741"/>
    </source>
</evidence>
<dbReference type="InterPro" id="IPR027417">
    <property type="entry name" value="P-loop_NTPase"/>
</dbReference>
<feature type="transmembrane region" description="Helical" evidence="16">
    <location>
        <begin position="677"/>
        <end position="698"/>
    </location>
</feature>
<keyword evidence="2 16" id="KW-0813">Transport</keyword>
<dbReference type="InterPro" id="IPR041069">
    <property type="entry name" value="FeoB_Cyto"/>
</dbReference>
<evidence type="ECO:0000256" key="3">
    <source>
        <dbReference type="ARBA" id="ARBA00022475"/>
    </source>
</evidence>
<keyword evidence="3" id="KW-1003">Cell membrane</keyword>
<evidence type="ECO:0000256" key="9">
    <source>
        <dbReference type="ARBA" id="ARBA00023004"/>
    </source>
</evidence>
<dbReference type="Pfam" id="PF07664">
    <property type="entry name" value="FeoB_C"/>
    <property type="match status" value="1"/>
</dbReference>
<feature type="transmembrane region" description="Helical" evidence="16">
    <location>
        <begin position="737"/>
        <end position="755"/>
    </location>
</feature>
<dbReference type="AlphaFoldDB" id="A0A839T3L3"/>
<evidence type="ECO:0000256" key="1">
    <source>
        <dbReference type="ARBA" id="ARBA00004429"/>
    </source>
</evidence>
<dbReference type="Pfam" id="PF17910">
    <property type="entry name" value="FeoB_Cyto"/>
    <property type="match status" value="1"/>
</dbReference>
<feature type="binding site" evidence="14">
    <location>
        <begin position="11"/>
        <end position="18"/>
    </location>
    <ligand>
        <name>GTP</name>
        <dbReference type="ChEBI" id="CHEBI:37565"/>
        <label>1</label>
    </ligand>
</feature>
<keyword evidence="15" id="KW-0460">Magnesium</keyword>
<dbReference type="NCBIfam" id="TIGR00231">
    <property type="entry name" value="small_GTP"/>
    <property type="match status" value="1"/>
</dbReference>
<accession>A0A839T3L3</accession>
<keyword evidence="19" id="KW-1185">Reference proteome</keyword>
<dbReference type="GO" id="GO:0015093">
    <property type="term" value="F:ferrous iron transmembrane transporter activity"/>
    <property type="evidence" value="ECO:0007669"/>
    <property type="project" value="UniProtKB-UniRule"/>
</dbReference>
<keyword evidence="6 16" id="KW-0812">Transmembrane</keyword>
<comment type="caution">
    <text evidence="18">The sequence shown here is derived from an EMBL/GenBank/DDBJ whole genome shotgun (WGS) entry which is preliminary data.</text>
</comment>
<dbReference type="InterPro" id="IPR030389">
    <property type="entry name" value="G_FEOB_dom"/>
</dbReference>
<evidence type="ECO:0000313" key="18">
    <source>
        <dbReference type="EMBL" id="MBB3103688.1"/>
    </source>
</evidence>
<dbReference type="Pfam" id="PF07670">
    <property type="entry name" value="Gate"/>
    <property type="match status" value="2"/>
</dbReference>
<evidence type="ECO:0000256" key="10">
    <source>
        <dbReference type="ARBA" id="ARBA00023065"/>
    </source>
</evidence>
<dbReference type="PROSITE" id="PS51711">
    <property type="entry name" value="G_FEOB"/>
    <property type="match status" value="1"/>
</dbReference>
<feature type="binding site" evidence="15">
    <location>
        <position position="23"/>
    </location>
    <ligand>
        <name>Mg(2+)</name>
        <dbReference type="ChEBI" id="CHEBI:18420"/>
        <label>2</label>
    </ligand>
</feature>
<feature type="transmembrane region" description="Helical" evidence="16">
    <location>
        <begin position="389"/>
        <end position="411"/>
    </location>
</feature>
<dbReference type="InterPro" id="IPR011640">
    <property type="entry name" value="Fe2_transport_prot_B_C"/>
</dbReference>
<dbReference type="InterPro" id="IPR011642">
    <property type="entry name" value="Gate_dom"/>
</dbReference>
<comment type="subcellular location">
    <subcellularLocation>
        <location evidence="1 16">Cell inner membrane</location>
        <topology evidence="1 16">Multi-pass membrane protein</topology>
    </subcellularLocation>
</comment>
<dbReference type="PRINTS" id="PR00326">
    <property type="entry name" value="GTP1OBG"/>
</dbReference>
<name>A0A839T3L3_AZOMA</name>
<evidence type="ECO:0000256" key="16">
    <source>
        <dbReference type="RuleBase" id="RU362098"/>
    </source>
</evidence>
<feature type="binding site" evidence="15">
    <location>
        <position position="22"/>
    </location>
    <ligand>
        <name>Mg(2+)</name>
        <dbReference type="ChEBI" id="CHEBI:18420"/>
        <label>1</label>
    </ligand>
</feature>
<feature type="binding site" evidence="14">
    <location>
        <begin position="57"/>
        <end position="60"/>
    </location>
    <ligand>
        <name>GTP</name>
        <dbReference type="ChEBI" id="CHEBI:37565"/>
        <label>1</label>
    </ligand>
</feature>
<dbReference type="GO" id="GO:0005525">
    <property type="term" value="F:GTP binding"/>
    <property type="evidence" value="ECO:0007669"/>
    <property type="project" value="UniProtKB-KW"/>
</dbReference>
<dbReference type="NCBIfam" id="NF007105">
    <property type="entry name" value="PRK09554.1"/>
    <property type="match status" value="1"/>
</dbReference>
<keyword evidence="4 16" id="KW-0410">Iron transport</keyword>
<dbReference type="FunFam" id="3.40.50.300:FF:000426">
    <property type="entry name" value="Ferrous iron transport protein B"/>
    <property type="match status" value="1"/>
</dbReference>
<keyword evidence="8 16" id="KW-1133">Transmembrane helix</keyword>
<feature type="binding site" evidence="15">
    <location>
        <position position="26"/>
    </location>
    <ligand>
        <name>Mg(2+)</name>
        <dbReference type="ChEBI" id="CHEBI:18420"/>
        <label>2</label>
    </ligand>
</feature>
<dbReference type="RefSeq" id="WP_183166611.1">
    <property type="nucleotide sequence ID" value="NZ_JACHXI010000009.1"/>
</dbReference>
<dbReference type="InterPro" id="IPR050860">
    <property type="entry name" value="FeoB_GTPase"/>
</dbReference>